<keyword evidence="2" id="KW-1185">Reference proteome</keyword>
<evidence type="ECO:0000313" key="2">
    <source>
        <dbReference type="Proteomes" id="UP001605036"/>
    </source>
</evidence>
<comment type="caution">
    <text evidence="1">The sequence shown here is derived from an EMBL/GenBank/DDBJ whole genome shotgun (WGS) entry which is preliminary data.</text>
</comment>
<proteinExistence type="predicted"/>
<accession>A0ABD1ZCT8</accession>
<dbReference type="AlphaFoldDB" id="A0ABD1ZCT8"/>
<protein>
    <submittedName>
        <fullName evidence="1">Uncharacterized protein</fullName>
    </submittedName>
</protein>
<sequence>MGICTADRGGCWQQSTSLGLSSRRVILVSFGQVEGSVKDLIISSSEGLFNVARAYDCKDSERCLVAAGRLY</sequence>
<dbReference type="EMBL" id="JBHFFA010000001">
    <property type="protein sequence ID" value="KAL2649260.1"/>
    <property type="molecule type" value="Genomic_DNA"/>
</dbReference>
<name>A0ABD1ZCT8_9MARC</name>
<evidence type="ECO:0000313" key="1">
    <source>
        <dbReference type="EMBL" id="KAL2649260.1"/>
    </source>
</evidence>
<gene>
    <name evidence="1" type="ORF">R1flu_017388</name>
</gene>
<reference evidence="1 2" key="1">
    <citation type="submission" date="2024-09" db="EMBL/GenBank/DDBJ databases">
        <title>Chromosome-scale assembly of Riccia fluitans.</title>
        <authorList>
            <person name="Paukszto L."/>
            <person name="Sawicki J."/>
            <person name="Karawczyk K."/>
            <person name="Piernik-Szablinska J."/>
            <person name="Szczecinska M."/>
            <person name="Mazdziarz M."/>
        </authorList>
    </citation>
    <scope>NUCLEOTIDE SEQUENCE [LARGE SCALE GENOMIC DNA]</scope>
    <source>
        <strain evidence="1">Rf_01</strain>
        <tissue evidence="1">Aerial parts of the thallus</tissue>
    </source>
</reference>
<organism evidence="1 2">
    <name type="scientific">Riccia fluitans</name>
    <dbReference type="NCBI Taxonomy" id="41844"/>
    <lineage>
        <taxon>Eukaryota</taxon>
        <taxon>Viridiplantae</taxon>
        <taxon>Streptophyta</taxon>
        <taxon>Embryophyta</taxon>
        <taxon>Marchantiophyta</taxon>
        <taxon>Marchantiopsida</taxon>
        <taxon>Marchantiidae</taxon>
        <taxon>Marchantiales</taxon>
        <taxon>Ricciaceae</taxon>
        <taxon>Riccia</taxon>
    </lineage>
</organism>
<dbReference type="Proteomes" id="UP001605036">
    <property type="component" value="Unassembled WGS sequence"/>
</dbReference>